<evidence type="ECO:0000313" key="1">
    <source>
        <dbReference type="EMBL" id="MFD2457440.1"/>
    </source>
</evidence>
<keyword evidence="2" id="KW-1185">Reference proteome</keyword>
<sequence length="141" mass="15869">MTPEEMDAIFDVFVRAHRAQDIDGLIALFTEDADYEVVGDTYGRRRGHASIRRRYEEAFDEFGEASLNVVRRSHGENLLVTESIMTATATGTIFGVHGGGRTVRYRLLHLCEFSGGRISRHTVWVDATELMAQLLAPQDPR</sequence>
<dbReference type="Pfam" id="PF07366">
    <property type="entry name" value="SnoaL"/>
    <property type="match status" value="1"/>
</dbReference>
<dbReference type="InterPro" id="IPR009959">
    <property type="entry name" value="Cyclase_SnoaL-like"/>
</dbReference>
<protein>
    <submittedName>
        <fullName evidence="1">Nuclear transport factor 2 family protein</fullName>
    </submittedName>
</protein>
<gene>
    <name evidence="1" type="ORF">ACFSYJ_02470</name>
</gene>
<dbReference type="RefSeq" id="WP_345388752.1">
    <property type="nucleotide sequence ID" value="NZ_BAABHG010000003.1"/>
</dbReference>
<accession>A0ABW5GC20</accession>
<dbReference type="EMBL" id="JBHUKU010000002">
    <property type="protein sequence ID" value="MFD2457440.1"/>
    <property type="molecule type" value="Genomic_DNA"/>
</dbReference>
<proteinExistence type="predicted"/>
<dbReference type="Proteomes" id="UP001597419">
    <property type="component" value="Unassembled WGS sequence"/>
</dbReference>
<dbReference type="Gene3D" id="3.10.450.50">
    <property type="match status" value="1"/>
</dbReference>
<organism evidence="1 2">
    <name type="scientific">Amycolatopsis samaneae</name>
    <dbReference type="NCBI Taxonomy" id="664691"/>
    <lineage>
        <taxon>Bacteria</taxon>
        <taxon>Bacillati</taxon>
        <taxon>Actinomycetota</taxon>
        <taxon>Actinomycetes</taxon>
        <taxon>Pseudonocardiales</taxon>
        <taxon>Pseudonocardiaceae</taxon>
        <taxon>Amycolatopsis</taxon>
    </lineage>
</organism>
<comment type="caution">
    <text evidence="1">The sequence shown here is derived from an EMBL/GenBank/DDBJ whole genome shotgun (WGS) entry which is preliminary data.</text>
</comment>
<name>A0ABW5GC20_9PSEU</name>
<dbReference type="InterPro" id="IPR032710">
    <property type="entry name" value="NTF2-like_dom_sf"/>
</dbReference>
<reference evidence="2" key="1">
    <citation type="journal article" date="2019" name="Int. J. Syst. Evol. Microbiol.">
        <title>The Global Catalogue of Microorganisms (GCM) 10K type strain sequencing project: providing services to taxonomists for standard genome sequencing and annotation.</title>
        <authorList>
            <consortium name="The Broad Institute Genomics Platform"/>
            <consortium name="The Broad Institute Genome Sequencing Center for Infectious Disease"/>
            <person name="Wu L."/>
            <person name="Ma J."/>
        </authorList>
    </citation>
    <scope>NUCLEOTIDE SEQUENCE [LARGE SCALE GENOMIC DNA]</scope>
    <source>
        <strain evidence="2">CGMCC 4.7643</strain>
    </source>
</reference>
<dbReference type="SUPFAM" id="SSF54427">
    <property type="entry name" value="NTF2-like"/>
    <property type="match status" value="1"/>
</dbReference>
<evidence type="ECO:0000313" key="2">
    <source>
        <dbReference type="Proteomes" id="UP001597419"/>
    </source>
</evidence>